<dbReference type="SMART" id="SM00345">
    <property type="entry name" value="HTH_GNTR"/>
    <property type="match status" value="1"/>
</dbReference>
<gene>
    <name evidence="5" type="ORF">IDH45_22435</name>
</gene>
<dbReference type="InterPro" id="IPR036390">
    <property type="entry name" value="WH_DNA-bd_sf"/>
</dbReference>
<organism evidence="5 6">
    <name type="scientific">Paenibacillus oceani</name>
    <dbReference type="NCBI Taxonomy" id="2772510"/>
    <lineage>
        <taxon>Bacteria</taxon>
        <taxon>Bacillati</taxon>
        <taxon>Bacillota</taxon>
        <taxon>Bacilli</taxon>
        <taxon>Bacillales</taxon>
        <taxon>Paenibacillaceae</taxon>
        <taxon>Paenibacillus</taxon>
    </lineage>
</organism>
<sequence length="206" mass="23725">MKSLSLRETAYETILEWIVSGRLPEGSVTSEIALTGVLDMSRTPVRAALQQLETEGYVRIAPKHGVHIVPSSAWRVGDLLETWIALIQFVYGLHHRSRKAEFAEAASFLLRTLEEDTPGTPDAINRLEGDIWRQWVALGQNREMIRLHDMTAAKLRWHRNDRRWRAPHRTETEPCLRNLLRAVISSPEDSGPDFFAYLHILKKTWH</sequence>
<reference evidence="5" key="1">
    <citation type="submission" date="2020-09" db="EMBL/GenBank/DDBJ databases">
        <title>A novel bacterium of genus Paenibacillus, isolated from South China Sea.</title>
        <authorList>
            <person name="Huang H."/>
            <person name="Mo K."/>
            <person name="Hu Y."/>
        </authorList>
    </citation>
    <scope>NUCLEOTIDE SEQUENCE</scope>
    <source>
        <strain evidence="5">IB182363</strain>
    </source>
</reference>
<accession>A0A927CDS3</accession>
<dbReference type="AlphaFoldDB" id="A0A927CDS3"/>
<dbReference type="InterPro" id="IPR036388">
    <property type="entry name" value="WH-like_DNA-bd_sf"/>
</dbReference>
<dbReference type="EMBL" id="JACXJA010000032">
    <property type="protein sequence ID" value="MBD2864742.1"/>
    <property type="molecule type" value="Genomic_DNA"/>
</dbReference>
<dbReference type="SUPFAM" id="SSF46785">
    <property type="entry name" value="Winged helix' DNA-binding domain"/>
    <property type="match status" value="1"/>
</dbReference>
<comment type="caution">
    <text evidence="5">The sequence shown here is derived from an EMBL/GenBank/DDBJ whole genome shotgun (WGS) entry which is preliminary data.</text>
</comment>
<evidence type="ECO:0000256" key="1">
    <source>
        <dbReference type="ARBA" id="ARBA00023015"/>
    </source>
</evidence>
<dbReference type="RefSeq" id="WP_190930367.1">
    <property type="nucleotide sequence ID" value="NZ_JACXJA010000032.1"/>
</dbReference>
<dbReference type="Pfam" id="PF00392">
    <property type="entry name" value="GntR"/>
    <property type="match status" value="1"/>
</dbReference>
<dbReference type="GO" id="GO:0003700">
    <property type="term" value="F:DNA-binding transcription factor activity"/>
    <property type="evidence" value="ECO:0007669"/>
    <property type="project" value="InterPro"/>
</dbReference>
<keyword evidence="6" id="KW-1185">Reference proteome</keyword>
<evidence type="ECO:0000256" key="2">
    <source>
        <dbReference type="ARBA" id="ARBA00023125"/>
    </source>
</evidence>
<dbReference type="PROSITE" id="PS50949">
    <property type="entry name" value="HTH_GNTR"/>
    <property type="match status" value="1"/>
</dbReference>
<evidence type="ECO:0000313" key="5">
    <source>
        <dbReference type="EMBL" id="MBD2864742.1"/>
    </source>
</evidence>
<dbReference type="InterPro" id="IPR000524">
    <property type="entry name" value="Tscrpt_reg_HTH_GntR"/>
</dbReference>
<evidence type="ECO:0000259" key="4">
    <source>
        <dbReference type="PROSITE" id="PS50949"/>
    </source>
</evidence>
<keyword evidence="2" id="KW-0238">DNA-binding</keyword>
<dbReference type="Gene3D" id="1.10.10.10">
    <property type="entry name" value="Winged helix-like DNA-binding domain superfamily/Winged helix DNA-binding domain"/>
    <property type="match status" value="1"/>
</dbReference>
<evidence type="ECO:0000313" key="6">
    <source>
        <dbReference type="Proteomes" id="UP000639396"/>
    </source>
</evidence>
<proteinExistence type="predicted"/>
<dbReference type="CDD" id="cd07377">
    <property type="entry name" value="WHTH_GntR"/>
    <property type="match status" value="1"/>
</dbReference>
<dbReference type="GO" id="GO:0003677">
    <property type="term" value="F:DNA binding"/>
    <property type="evidence" value="ECO:0007669"/>
    <property type="project" value="UniProtKB-KW"/>
</dbReference>
<dbReference type="PANTHER" id="PTHR43537:SF5">
    <property type="entry name" value="UXU OPERON TRANSCRIPTIONAL REGULATOR"/>
    <property type="match status" value="1"/>
</dbReference>
<protein>
    <submittedName>
        <fullName evidence="5">GntR family transcriptional regulator</fullName>
    </submittedName>
</protein>
<evidence type="ECO:0000256" key="3">
    <source>
        <dbReference type="ARBA" id="ARBA00023163"/>
    </source>
</evidence>
<keyword evidence="3" id="KW-0804">Transcription</keyword>
<dbReference type="Proteomes" id="UP000639396">
    <property type="component" value="Unassembled WGS sequence"/>
</dbReference>
<name>A0A927CDS3_9BACL</name>
<keyword evidence="1" id="KW-0805">Transcription regulation</keyword>
<feature type="domain" description="HTH gntR-type" evidence="4">
    <location>
        <begin position="4"/>
        <end position="71"/>
    </location>
</feature>
<dbReference type="PANTHER" id="PTHR43537">
    <property type="entry name" value="TRANSCRIPTIONAL REGULATOR, GNTR FAMILY"/>
    <property type="match status" value="1"/>
</dbReference>